<dbReference type="InterPro" id="IPR014043">
    <property type="entry name" value="Acyl_transferase_dom"/>
</dbReference>
<dbReference type="PANTHER" id="PTHR43775">
    <property type="entry name" value="FATTY ACID SYNTHASE"/>
    <property type="match status" value="1"/>
</dbReference>
<dbReference type="FunFam" id="3.40.47.10:FF:000042">
    <property type="entry name" value="Polyketide synthase Pks13"/>
    <property type="match status" value="1"/>
</dbReference>
<dbReference type="CDD" id="cd08952">
    <property type="entry name" value="KR_1_SDR_x"/>
    <property type="match status" value="1"/>
</dbReference>
<keyword evidence="9" id="KW-0012">Acyltransferase</keyword>
<dbReference type="SMART" id="SM00824">
    <property type="entry name" value="PKS_TE"/>
    <property type="match status" value="1"/>
</dbReference>
<feature type="domain" description="Ketosynthase family 3 (KS3)" evidence="12">
    <location>
        <begin position="36"/>
        <end position="459"/>
    </location>
</feature>
<dbReference type="InterPro" id="IPR014030">
    <property type="entry name" value="Ketoacyl_synth_N"/>
</dbReference>
<dbReference type="InterPro" id="IPR013968">
    <property type="entry name" value="PKS_KR"/>
</dbReference>
<dbReference type="Gene3D" id="3.40.50.720">
    <property type="entry name" value="NAD(P)-binding Rossmann-like Domain"/>
    <property type="match status" value="1"/>
</dbReference>
<dbReference type="Gene3D" id="2.30.38.10">
    <property type="entry name" value="Luciferase, Domain 3"/>
    <property type="match status" value="1"/>
</dbReference>
<dbReference type="InterPro" id="IPR050091">
    <property type="entry name" value="PKS_NRPS_Biosynth_Enz"/>
</dbReference>
<keyword evidence="3" id="KW-0597">Phosphoprotein</keyword>
<dbReference type="SMART" id="SM00822">
    <property type="entry name" value="PKS_KR"/>
    <property type="match status" value="1"/>
</dbReference>
<dbReference type="PROSITE" id="PS52004">
    <property type="entry name" value="KS3_2"/>
    <property type="match status" value="2"/>
</dbReference>
<dbReference type="Pfam" id="PF00698">
    <property type="entry name" value="Acyl_transf_1"/>
    <property type="match status" value="2"/>
</dbReference>
<dbReference type="GO" id="GO:0033068">
    <property type="term" value="P:macrolide biosynthetic process"/>
    <property type="evidence" value="ECO:0007669"/>
    <property type="project" value="UniProtKB-ARBA"/>
</dbReference>
<dbReference type="Pfam" id="PF00975">
    <property type="entry name" value="Thioesterase"/>
    <property type="match status" value="1"/>
</dbReference>
<comment type="cofactor">
    <cofactor evidence="1">
        <name>pantetheine 4'-phosphate</name>
        <dbReference type="ChEBI" id="CHEBI:47942"/>
    </cofactor>
</comment>
<dbReference type="InterPro" id="IPR016036">
    <property type="entry name" value="Malonyl_transacylase_ACP-bd"/>
</dbReference>
<dbReference type="InterPro" id="IPR001227">
    <property type="entry name" value="Ac_transferase_dom_sf"/>
</dbReference>
<keyword evidence="8" id="KW-0511">Multifunctional enzyme</keyword>
<dbReference type="InterPro" id="IPR025110">
    <property type="entry name" value="AMP-bd_C"/>
</dbReference>
<comment type="similarity">
    <text evidence="10">In the C-terminal section; belongs to the NRP synthetase family.</text>
</comment>
<dbReference type="NCBIfam" id="TIGR01733">
    <property type="entry name" value="AA-adenyl-dom"/>
    <property type="match status" value="1"/>
</dbReference>
<dbReference type="InterPro" id="IPR057326">
    <property type="entry name" value="KR_dom"/>
</dbReference>
<dbReference type="Pfam" id="PF13193">
    <property type="entry name" value="AMP-binding_C"/>
    <property type="match status" value="1"/>
</dbReference>
<dbReference type="InterPro" id="IPR010071">
    <property type="entry name" value="AA_adenyl_dom"/>
</dbReference>
<dbReference type="InterPro" id="IPR036291">
    <property type="entry name" value="NAD(P)-bd_dom_sf"/>
</dbReference>
<dbReference type="SUPFAM" id="SSF52777">
    <property type="entry name" value="CoA-dependent acyltransferases"/>
    <property type="match status" value="2"/>
</dbReference>
<dbReference type="SUPFAM" id="SSF53901">
    <property type="entry name" value="Thiolase-like"/>
    <property type="match status" value="2"/>
</dbReference>
<dbReference type="Pfam" id="PF16197">
    <property type="entry name" value="KAsynt_C_assoc"/>
    <property type="match status" value="2"/>
</dbReference>
<dbReference type="EMBL" id="CP109546">
    <property type="protein sequence ID" value="WTZ06618.1"/>
    <property type="molecule type" value="Genomic_DNA"/>
</dbReference>
<dbReference type="SMART" id="SM00825">
    <property type="entry name" value="PKS_KS"/>
    <property type="match status" value="2"/>
</dbReference>
<keyword evidence="2" id="KW-0596">Phosphopantetheine</keyword>
<dbReference type="PROSITE" id="PS00455">
    <property type="entry name" value="AMP_BINDING"/>
    <property type="match status" value="1"/>
</dbReference>
<dbReference type="InterPro" id="IPR014031">
    <property type="entry name" value="Ketoacyl_synth_C"/>
</dbReference>
<evidence type="ECO:0000313" key="14">
    <source>
        <dbReference type="EMBL" id="WTZ14469.1"/>
    </source>
</evidence>
<evidence type="ECO:0000313" key="13">
    <source>
        <dbReference type="EMBL" id="WTZ06618.1"/>
    </source>
</evidence>
<dbReference type="PANTHER" id="PTHR43775:SF51">
    <property type="entry name" value="INACTIVE PHENOLPHTHIOCEROL SYNTHESIS POLYKETIDE SYNTHASE TYPE I PKS1-RELATED"/>
    <property type="match status" value="1"/>
</dbReference>
<accession>A0AAU3I9D8</accession>
<dbReference type="InterPro" id="IPR029058">
    <property type="entry name" value="AB_hydrolase_fold"/>
</dbReference>
<dbReference type="SUPFAM" id="SSF51735">
    <property type="entry name" value="NAD(P)-binding Rossmann-fold domains"/>
    <property type="match status" value="2"/>
</dbReference>
<keyword evidence="6" id="KW-0443">Lipid metabolism</keyword>
<dbReference type="InterPro" id="IPR032821">
    <property type="entry name" value="PKS_assoc"/>
</dbReference>
<evidence type="ECO:0000256" key="6">
    <source>
        <dbReference type="ARBA" id="ARBA00023098"/>
    </source>
</evidence>
<evidence type="ECO:0000259" key="12">
    <source>
        <dbReference type="PROSITE" id="PS52004"/>
    </source>
</evidence>
<dbReference type="GO" id="GO:0005737">
    <property type="term" value="C:cytoplasm"/>
    <property type="evidence" value="ECO:0007669"/>
    <property type="project" value="TreeGrafter"/>
</dbReference>
<dbReference type="Gene3D" id="3.30.70.3290">
    <property type="match status" value="2"/>
</dbReference>
<dbReference type="GO" id="GO:0004315">
    <property type="term" value="F:3-oxoacyl-[acyl-carrier-protein] synthase activity"/>
    <property type="evidence" value="ECO:0007669"/>
    <property type="project" value="InterPro"/>
</dbReference>
<dbReference type="FunFam" id="2.30.38.10:FF:000001">
    <property type="entry name" value="Non-ribosomal peptide synthetase PvdI"/>
    <property type="match status" value="1"/>
</dbReference>
<dbReference type="CDD" id="cd05930">
    <property type="entry name" value="A_NRPS"/>
    <property type="match status" value="1"/>
</dbReference>
<gene>
    <name evidence="13" type="ORF">OG699_00365</name>
    <name evidence="14" type="ORF">OG699_44900</name>
</gene>
<dbReference type="SMART" id="SM00827">
    <property type="entry name" value="PKS_AT"/>
    <property type="match status" value="2"/>
</dbReference>
<dbReference type="Gene3D" id="6.10.140.1830">
    <property type="match status" value="1"/>
</dbReference>
<dbReference type="SUPFAM" id="SSF55048">
    <property type="entry name" value="Probable ACP-binding domain of malonyl-CoA ACP transacylase"/>
    <property type="match status" value="2"/>
</dbReference>
<evidence type="ECO:0000256" key="8">
    <source>
        <dbReference type="ARBA" id="ARBA00023268"/>
    </source>
</evidence>
<evidence type="ECO:0000256" key="5">
    <source>
        <dbReference type="ARBA" id="ARBA00022832"/>
    </source>
</evidence>
<dbReference type="InterPro" id="IPR016035">
    <property type="entry name" value="Acyl_Trfase/lysoPLipase"/>
</dbReference>
<dbReference type="GO" id="GO:0004312">
    <property type="term" value="F:fatty acid synthase activity"/>
    <property type="evidence" value="ECO:0007669"/>
    <property type="project" value="TreeGrafter"/>
</dbReference>
<dbReference type="InterPro" id="IPR001031">
    <property type="entry name" value="Thioesterase"/>
</dbReference>
<dbReference type="InterPro" id="IPR020845">
    <property type="entry name" value="AMP-binding_CS"/>
</dbReference>
<organism evidence="14">
    <name type="scientific">Streptomyces sp. NBC_01393</name>
    <dbReference type="NCBI Taxonomy" id="2903851"/>
    <lineage>
        <taxon>Bacteria</taxon>
        <taxon>Bacillati</taxon>
        <taxon>Actinomycetota</taxon>
        <taxon>Actinomycetes</taxon>
        <taxon>Kitasatosporales</taxon>
        <taxon>Streptomycetaceae</taxon>
        <taxon>Streptomyces</taxon>
    </lineage>
</organism>
<dbReference type="Gene3D" id="3.30.300.30">
    <property type="match status" value="1"/>
</dbReference>
<evidence type="ECO:0000256" key="2">
    <source>
        <dbReference type="ARBA" id="ARBA00022450"/>
    </source>
</evidence>
<keyword evidence="5" id="KW-0276">Fatty acid metabolism</keyword>
<dbReference type="FunFam" id="3.40.47.10:FF:000019">
    <property type="entry name" value="Polyketide synthase type I"/>
    <property type="match status" value="1"/>
</dbReference>
<evidence type="ECO:0000256" key="4">
    <source>
        <dbReference type="ARBA" id="ARBA00022679"/>
    </source>
</evidence>
<sequence length="3878" mass="409569">MNAQANSQANDDRLRRAMAAVLQLKQRNAELQERLHEPAAIVGMACRLPGGVGTPEEYWRLLAEGRDAIGPLPARWHGLDLYDPDPGAAGKSYAQEGGFLEDLEQFDADLFGISRREAVSMDPQQRLVLETSWEALERAGIRPDVLTGSRTGVYLGCMRSDYDTGNAPLDVLDGYQGTGISGSVVSGRVSYALGLQGPALTIDTACSSSLVAIHSATAALRTGECDLALAGGVTVMSSPAMFVESSRLGAMAPDGRCKSFSAGADGAIWSEGVGILVLKRLSDARRDGDRILAVVRGSAVNQDGRSQGLTAPNGPAQQRVVRDALAAARLTPADIDAVDAHGTGTPLGDPIEAGALAEVFGPARDAERPVRLGSSKSNIGHTQAAAGVAGVMKMVLALRHETLPKTLHAEEPSPHIAWEGSGLALLQEPAPWPRGERVRRAGVSSFGISGTNAHVIVEEAPLPESPESGESPDPGEPGVRAAAYPLLLSGHDQQALRDQAARWAGRLEEHGTEASWRDTVRTAALHRAPLGTRACVLAEGPAEAAEALRALAGGAPHTAVVTGLAQERGKPVFVFPGQGSQWVGMGRELLAESEVFRTAAEECDTALRPWTGWSVLDVLRGAADPQLTLERIDVLQPALFTVMIGLAAVWRSLGVEPAAVVGSSQGEVPAAVVAGALSLADGARLTALRSQGQLRECSGRGAMALVELPVAEVEQLIAPYGGALSIAVVNTETSAVVSGDVEAVESLLAALEDTDVFSRRIASDTAGHSAHIDPMLPWLAEELAGLRPADGLLPFYSTVTGGVLRGAALDAGYWCRNARETVRMDRALTALVADGFDVFVEISPHPVLGTALTGATAEVQGAVAGSLRRGHGGPSQLLRSLGALHAQGCTVDWERVLGALPRSRAVELPTYAFQHRPYWTDVVGHSAGIRATVEETAAPAPAATATLRTRLAGLDEADRAEALTRAVAQEAAAVLGAPEPVPAGRRLPELGLDSIMGLQLRNRLTELLGTALPTNLAFKHPTPQDIARHLLSLDLDLDPGTAAPPLQRAERRDTHPATEGQKRLWFLEQMNPGNPRYNSPLVLRSAHPVDPARLGDALRRVMDRHEALRTGLQTRDGELVQVVHDTYELPFTHEDLTGATPEQIEERLRREELAPFDLGGESLLRCALLEVPEGALLCLTLHHAVTDGWSLTLLTRELYDTYQGRVADAPADGLHLGDYASWEQRALADGYFTPALDHFAAELDGAGRLDLPPAEGGTGGTVPFTLSADLHARVEEIAAGASVTPYTVYASAFAVLLARTTGTYDFALGTVWANRQLPGVDGLSGFLVSTLPLRFDLRGDPAFTGLLAATAPRVLGLLERQDVPLTEIVRVVGGARTGDENPLFRSLFNYRASSLPVLGEGGEAWVPAEDGAVGGGPRGVAKADVGLTLAPGRDGIRGELEFLPGVLDRESAERLVAGLRALLSDLAQDASRPIGELAVLESAELAWLEERGGIAAEAVTVPGALERIVARARTAPDAVALVADGTTLSYRRLLERAQTMSGYLRAAGVGRDGLVGIHLPRSADLVVAVLATWLAGGAYVPLDPEYPKARLEHVISDSGLDVVVSTRDGAGEIADDRIQVLLADALPPTDDAPLPDDLALPGLRDPAYVIYTSGSTGLPKGVQLEHAQFANFCTAMDVRVGGGEGDTWLAVTSLSFDISTLELLWTLTRGYRVVVAQGGPAAWAGYLPYAPTHLQCTPSLARMLLADADGRALVQGLERMLVGGEALDRGLARKLLRLCPQVMNMYGPTETTVWSAAWDAVPGEVALGEPLANNRLYVLDAARRRAPRGTRGELWIGGLQVARGYLNRPELNAERFVDDPYLPGGRMYRTGDVVRYRADGSLEFCGRLDAQVKLRGHRIELGEIEAVAAEHPGVTEAVAVVREDIPGDPRLCLYYTTARTVADEDLRTLLAERLPAPMVPARLIRRDELPHTPNKKVDRGALLALEAPQPRAVPVAADGDSLEELITGAWAEVLDTPHIDPDKGIFDLGATSMTALQAHKIICAGLGREFPLSTLFRCPTVRQLAAHLRDGAPSTLVRQKTAARRERDGEDAVAIVGMACKLPGAPDLDTFWRNLRGGVESITRFTDDELRAAGATEEELADPDYVRSRGLVDDPDLFDAAFFDYSPAEALVMDPQHRLFLECAWQALEHSGIVPSTFGGNVAVFGGTGFGGYPQEPGEDLSSFYRSMIGGKSDYLATRVAHKLDLRGPALTVQSACSTGLVAAHLARESLLRGESDVALAGASSLTIPLKQGFVHQEGLVVSPDGKCRAFDEKGAGTVFGSGAGVLVLRRLSDAIEAGDTVYAVLRGSAVNNDGANKAGFTAPSVQGQACAVAEAQAVAGVEAASIGFVEAHGTATALGDPIEVQALQQVFGAAEREEPCAIGSVKTNIGHADATAGVAGLIKAALVVHHGELVPSLNYEHPNPEMGMDPNLFHVNTETRPWRQEDGPRRAGVSSFGIGGTNAHVILEEAPERKEPAPAEGALPVVLSARDEVALREQAARWADWLGRHPDTALCDVAATAATRRTHFAHRAAVTAGNVPELVRALTALAEGRSHTALTQATARTAGRTVFVFPGQGAQWDGMARRLLTQSPAFAETVGACDAALAKLTGWSVTDVLLGRAAPELTLDRLDVNQPVMFAMYVSLAAAWRELGVEPAAVVGHSQGEVAAAVVAGALTLAEGARIIAVRSRALQGVAGVGAMAVVELPLEHVRERIARFGGTVSVAAVNTPSSVAVSGEAEAIEDLLFELDDDDVVCGKLEAPVASHSHHMDVLLPALETELAALAPQPGTIPFFSTVTGALLDGGALDAGYWSRNLREPVRLDLAQQALLESGHDMFIEVGPHPVLAMPLTEGSERAVVAGTLRRDHGERSELLRTLGTLHTHGLPVDWARTLPEGRVVALPTYAFQRQSYWLEDTRTGRDATVDRAFWEAVGDAEPARIAELLDAPEQLRDSIDQLLPLLNAWWRRQGTDSKIAGWLYEDTWEQSVTESAAMPGTVALVTAEGEEPAADALEDALHAAGARTVHRIPGTTNRAAAAEALAALPQPPDAVLTLASLDTTTGPGGTTHGLLATLALLQALGDARLTAPLWALTRGAAEVDGDDSAPDPAAALVTGLGRVAALEDPLRWGGTLDLDPRPYDGWADQVVAALASGDHEDQGALRAAGRFVRRLRRTAPRAAGEWTTRGTALITGGRGALGLHLARRLAERGAEHIVLASRRAADTVDTERLATATADAEQSSTAATDIDRLAAELAAQGVRLTLEACDVTDRDQVAALIARSAADATRPLTVVAHLAGVSRPAPLGELTPKSVADEIAAKVLGARHLHEALTGHDLDAFLLYGSGASLWGGAGQAAYGAANTALDTLARQRRAQGLPATVLHWGGWAGGGMVSAEAEKAARSRGLRSMPPARALDALDLALRAGSVALGVADIDWTAFAPAYRAARPRPLLDGIDEARPAPDPGPAGDLGAGRELRARLAGQDPDQRLRTVTDLVKDEVTPVLGLTAPDLPDEQPLQQLGLDSLMAVTLRNQLVRRTGLPVTTELILKHADCAGIAARLLQDLQGTDSDGDRPAQPGSWLRVLKPAERPRARVLCVAGMGGTTGGYVPLIRHLPDDVELIGIQLPGREARADEPAMTDMMAVADQVVAALTPVLDAPIVLYGHSQGSWLCWEVAHRLAHRPGVPPLALVAACALPPLAAPTAGLTRLAELTADGDFDRVALDELAGVFRGLLPDQILDSEELLAQYVDRLRADTVLAESHRSVLRGVTRPPLPMPVLAVEGSDDPVLPAGAMQVWRELTDGPFSRSSIDGTHAAPIVNAKAMADRLIDAIRHIATVEEPHA</sequence>
<evidence type="ECO:0000259" key="11">
    <source>
        <dbReference type="PROSITE" id="PS50075"/>
    </source>
</evidence>
<keyword evidence="4" id="KW-0808">Transferase</keyword>
<dbReference type="InterPro" id="IPR016039">
    <property type="entry name" value="Thiolase-like"/>
</dbReference>
<dbReference type="Gene3D" id="3.40.50.1820">
    <property type="entry name" value="alpha/beta hydrolase"/>
    <property type="match status" value="1"/>
</dbReference>
<proteinExistence type="inferred from homology"/>
<feature type="domain" description="Carrier" evidence="11">
    <location>
        <begin position="3526"/>
        <end position="3600"/>
    </location>
</feature>
<protein>
    <submittedName>
        <fullName evidence="14">Amino acid adenylation domain-containing protein</fullName>
    </submittedName>
</protein>
<dbReference type="CDD" id="cd19531">
    <property type="entry name" value="LCL_NRPS-like"/>
    <property type="match status" value="1"/>
</dbReference>
<feature type="domain" description="Ketosynthase family 3 (KS3)" evidence="12">
    <location>
        <begin position="2090"/>
        <end position="2510"/>
    </location>
</feature>
<dbReference type="Pfam" id="PF00550">
    <property type="entry name" value="PP-binding"/>
    <property type="match status" value="3"/>
</dbReference>
<dbReference type="Gene3D" id="3.40.50.980">
    <property type="match status" value="2"/>
</dbReference>
<evidence type="ECO:0000256" key="10">
    <source>
        <dbReference type="ARBA" id="ARBA00029443"/>
    </source>
</evidence>
<dbReference type="InterPro" id="IPR001242">
    <property type="entry name" value="Condensation_dom"/>
</dbReference>
<dbReference type="SUPFAM" id="SSF47336">
    <property type="entry name" value="ACP-like"/>
    <property type="match status" value="3"/>
</dbReference>
<dbReference type="SUPFAM" id="SSF52151">
    <property type="entry name" value="FabD/lysophospholipase-like"/>
    <property type="match status" value="2"/>
</dbReference>
<dbReference type="Gene3D" id="3.30.559.10">
    <property type="entry name" value="Chloramphenicol acetyltransferase-like domain"/>
    <property type="match status" value="1"/>
</dbReference>
<dbReference type="SMART" id="SM00823">
    <property type="entry name" value="PKS_PP"/>
    <property type="match status" value="3"/>
</dbReference>
<dbReference type="GO" id="GO:0005886">
    <property type="term" value="C:plasma membrane"/>
    <property type="evidence" value="ECO:0007669"/>
    <property type="project" value="TreeGrafter"/>
</dbReference>
<dbReference type="InterPro" id="IPR020841">
    <property type="entry name" value="PKS_Beta-ketoAc_synthase_dom"/>
</dbReference>
<evidence type="ECO:0000256" key="7">
    <source>
        <dbReference type="ARBA" id="ARBA00023194"/>
    </source>
</evidence>
<dbReference type="Gene3D" id="3.40.366.10">
    <property type="entry name" value="Malonyl-Coenzyme A Acyl Carrier Protein, domain 2"/>
    <property type="match status" value="2"/>
</dbReference>
<dbReference type="PROSITE" id="PS00012">
    <property type="entry name" value="PHOSPHOPANTETHEINE"/>
    <property type="match status" value="2"/>
</dbReference>
<dbReference type="SUPFAM" id="SSF53474">
    <property type="entry name" value="alpha/beta-Hydrolases"/>
    <property type="match status" value="1"/>
</dbReference>
<dbReference type="InterPro" id="IPR023213">
    <property type="entry name" value="CAT-like_dom_sf"/>
</dbReference>
<dbReference type="InterPro" id="IPR009081">
    <property type="entry name" value="PP-bd_ACP"/>
</dbReference>
<reference evidence="14" key="1">
    <citation type="submission" date="2022-10" db="EMBL/GenBank/DDBJ databases">
        <title>The complete genomes of actinobacterial strains from the NBC collection.</title>
        <authorList>
            <person name="Joergensen T.S."/>
            <person name="Alvarez Arevalo M."/>
            <person name="Sterndorff E.B."/>
            <person name="Faurdal D."/>
            <person name="Vuksanovic O."/>
            <person name="Mourched A.-S."/>
            <person name="Charusanti P."/>
            <person name="Shaw S."/>
            <person name="Blin K."/>
            <person name="Weber T."/>
        </authorList>
    </citation>
    <scope>NUCLEOTIDE SEQUENCE</scope>
    <source>
        <strain evidence="14">NBC_01393</strain>
    </source>
</reference>
<dbReference type="InterPro" id="IPR000873">
    <property type="entry name" value="AMP-dep_synth/lig_dom"/>
</dbReference>
<dbReference type="Pfam" id="PF00501">
    <property type="entry name" value="AMP-binding"/>
    <property type="match status" value="1"/>
</dbReference>
<evidence type="ECO:0000256" key="3">
    <source>
        <dbReference type="ARBA" id="ARBA00022553"/>
    </source>
</evidence>
<dbReference type="InterPro" id="IPR036736">
    <property type="entry name" value="ACP-like_sf"/>
</dbReference>
<dbReference type="InterPro" id="IPR020806">
    <property type="entry name" value="PKS_PP-bd"/>
</dbReference>
<keyword evidence="7" id="KW-0045">Antibiotic biosynthesis</keyword>
<evidence type="ECO:0000256" key="9">
    <source>
        <dbReference type="ARBA" id="ARBA00023315"/>
    </source>
</evidence>
<feature type="domain" description="Carrier" evidence="11">
    <location>
        <begin position="1997"/>
        <end position="2072"/>
    </location>
</feature>
<dbReference type="InterPro" id="IPR020802">
    <property type="entry name" value="TesA-like"/>
</dbReference>
<dbReference type="Pfam" id="PF00668">
    <property type="entry name" value="Condensation"/>
    <property type="match status" value="1"/>
</dbReference>
<dbReference type="InterPro" id="IPR045851">
    <property type="entry name" value="AMP-bd_C_sf"/>
</dbReference>
<dbReference type="GO" id="GO:0071770">
    <property type="term" value="P:DIM/DIP cell wall layer assembly"/>
    <property type="evidence" value="ECO:0007669"/>
    <property type="project" value="TreeGrafter"/>
</dbReference>
<dbReference type="EMBL" id="CP109546">
    <property type="protein sequence ID" value="WTZ14469.1"/>
    <property type="molecule type" value="Genomic_DNA"/>
</dbReference>
<dbReference type="Pfam" id="PF00109">
    <property type="entry name" value="ketoacyl-synt"/>
    <property type="match status" value="2"/>
</dbReference>
<dbReference type="SUPFAM" id="SSF56801">
    <property type="entry name" value="Acetyl-CoA synthetase-like"/>
    <property type="match status" value="1"/>
</dbReference>
<dbReference type="Pfam" id="PF02801">
    <property type="entry name" value="Ketoacyl-synt_C"/>
    <property type="match status" value="2"/>
</dbReference>
<dbReference type="InterPro" id="IPR006162">
    <property type="entry name" value="Ppantetheine_attach_site"/>
</dbReference>
<dbReference type="GO" id="GO:0031177">
    <property type="term" value="F:phosphopantetheine binding"/>
    <property type="evidence" value="ECO:0007669"/>
    <property type="project" value="InterPro"/>
</dbReference>
<dbReference type="PROSITE" id="PS50075">
    <property type="entry name" value="CARRIER"/>
    <property type="match status" value="3"/>
</dbReference>
<dbReference type="Gene3D" id="1.10.1200.10">
    <property type="entry name" value="ACP-like"/>
    <property type="match status" value="3"/>
</dbReference>
<dbReference type="PROSITE" id="PS00606">
    <property type="entry name" value="KS3_1"/>
    <property type="match status" value="1"/>
</dbReference>
<evidence type="ECO:0000256" key="1">
    <source>
        <dbReference type="ARBA" id="ARBA00001957"/>
    </source>
</evidence>
<dbReference type="FunFam" id="3.40.366.10:FF:000002">
    <property type="entry name" value="Probable polyketide synthase 2"/>
    <property type="match status" value="1"/>
</dbReference>
<feature type="domain" description="Carrier" evidence="11">
    <location>
        <begin position="958"/>
        <end position="1034"/>
    </location>
</feature>
<name>A0AAU3I9D8_9ACTN</name>
<dbReference type="Gene3D" id="3.30.559.30">
    <property type="entry name" value="Nonribosomal peptide synthetase, condensation domain"/>
    <property type="match status" value="1"/>
</dbReference>
<dbReference type="GO" id="GO:0006633">
    <property type="term" value="P:fatty acid biosynthetic process"/>
    <property type="evidence" value="ECO:0007669"/>
    <property type="project" value="InterPro"/>
</dbReference>
<dbReference type="CDD" id="cd00833">
    <property type="entry name" value="PKS"/>
    <property type="match status" value="2"/>
</dbReference>
<dbReference type="InterPro" id="IPR018201">
    <property type="entry name" value="Ketoacyl_synth_AS"/>
</dbReference>
<dbReference type="Gene3D" id="3.40.47.10">
    <property type="match status" value="2"/>
</dbReference>
<dbReference type="Pfam" id="PF08659">
    <property type="entry name" value="KR"/>
    <property type="match status" value="1"/>
</dbReference>